<name>E1SL24_FERBD</name>
<dbReference type="HOGENOM" id="CLU_1123230_0_0_6"/>
<dbReference type="Proteomes" id="UP000006683">
    <property type="component" value="Chromosome"/>
</dbReference>
<feature type="chain" id="PRO_5003151546" evidence="1">
    <location>
        <begin position="18"/>
        <end position="247"/>
    </location>
</feature>
<feature type="signal peptide" evidence="1">
    <location>
        <begin position="1"/>
        <end position="17"/>
    </location>
</feature>
<dbReference type="EMBL" id="CP002209">
    <property type="protein sequence ID" value="ADN74418.1"/>
    <property type="molecule type" value="Genomic_DNA"/>
</dbReference>
<dbReference type="RefSeq" id="WP_013343724.1">
    <property type="nucleotide sequence ID" value="NC_014541.1"/>
</dbReference>
<evidence type="ECO:0000313" key="2">
    <source>
        <dbReference type="EMBL" id="ADN74418.1"/>
    </source>
</evidence>
<reference evidence="2 3" key="1">
    <citation type="journal article" date="2010" name="Stand. Genomic Sci.">
        <title>Complete genome sequence of Ferrimonas balearica type strain (PAT).</title>
        <authorList>
            <person name="Nolan M."/>
            <person name="Sikorski J."/>
            <person name="Davenport K."/>
            <person name="Lucas S."/>
            <person name="Glavina Del Rio T."/>
            <person name="Tice H."/>
            <person name="Cheng J."/>
            <person name="Goodwin L."/>
            <person name="Pitluck S."/>
            <person name="Liolios K."/>
            <person name="Ivanova N."/>
            <person name="Mavromatis K."/>
            <person name="Ovchinnikova G."/>
            <person name="Pati A."/>
            <person name="Chen A."/>
            <person name="Palaniappan K."/>
            <person name="Land M."/>
            <person name="Hauser L."/>
            <person name="Chang Y."/>
            <person name="Jeffries C."/>
            <person name="Tapia R."/>
            <person name="Brettin T."/>
            <person name="Detter J."/>
            <person name="Han C."/>
            <person name="Yasawong M."/>
            <person name="Rohde M."/>
            <person name="Tindall B."/>
            <person name="Goker M."/>
            <person name="Woyke T."/>
            <person name="Bristow J."/>
            <person name="Eisen J."/>
            <person name="Markowitz V."/>
            <person name="Hugenholtz P."/>
            <person name="Kyrpides N."/>
            <person name="Klenk H."/>
            <person name="Lapidus A."/>
        </authorList>
    </citation>
    <scope>NUCLEOTIDE SEQUENCE [LARGE SCALE GENOMIC DNA]</scope>
    <source>
        <strain evidence="3">DSM 9799 / CCM 4581 / KCTC 23876 / PAT</strain>
    </source>
</reference>
<organism evidence="2 3">
    <name type="scientific">Ferrimonas balearica (strain DSM 9799 / CCM 4581 / KCTC 23876 / PAT)</name>
    <dbReference type="NCBI Taxonomy" id="550540"/>
    <lineage>
        <taxon>Bacteria</taxon>
        <taxon>Pseudomonadati</taxon>
        <taxon>Pseudomonadota</taxon>
        <taxon>Gammaproteobacteria</taxon>
        <taxon>Alteromonadales</taxon>
        <taxon>Ferrimonadaceae</taxon>
        <taxon>Ferrimonas</taxon>
    </lineage>
</organism>
<dbReference type="KEGG" id="fbl:Fbal_0204"/>
<evidence type="ECO:0000313" key="3">
    <source>
        <dbReference type="Proteomes" id="UP000006683"/>
    </source>
</evidence>
<protein>
    <submittedName>
        <fullName evidence="2">Uncharacterized protein</fullName>
    </submittedName>
</protein>
<evidence type="ECO:0000256" key="1">
    <source>
        <dbReference type="SAM" id="SignalP"/>
    </source>
</evidence>
<dbReference type="AlphaFoldDB" id="E1SL24"/>
<proteinExistence type="predicted"/>
<keyword evidence="3" id="KW-1185">Reference proteome</keyword>
<dbReference type="OrthoDB" id="6336201at2"/>
<accession>E1SL24</accession>
<dbReference type="GeneID" id="67180443"/>
<gene>
    <name evidence="2" type="ordered locus">Fbal_0204</name>
</gene>
<keyword evidence="1" id="KW-0732">Signal</keyword>
<sequence length="247" mass="26720">MKPIAAVLTLLAPAAMATPLPYTFEAGQAAKANEVNANFSILAQAQAGTDEQLSMVSAEVSDLQSALATLQEQVDALLPDFESRFCTSVETGSELVFSGVPFVSSAFTLMDADGTTRRLNLMVPKAPMVTPQYQAALTGSDVAGYSKAFYFCDQPARLENVLKVDYDLSDINEVAAYFYTETRLTVRHPAHDSEWFSNATRLELGKVALPRDGSGDYQLAPQDLPSVEAIKASLLGGYQVYFHSSLR</sequence>